<reference evidence="6" key="1">
    <citation type="journal article" date="2015" name="PeerJ">
        <title>First genomic representation of candidate bacterial phylum KSB3 points to enhanced environmental sensing as a trigger of wastewater bulking.</title>
        <authorList>
            <person name="Sekiguchi Y."/>
            <person name="Ohashi A."/>
            <person name="Parks D.H."/>
            <person name="Yamauchi T."/>
            <person name="Tyson G.W."/>
            <person name="Hugenholtz P."/>
        </authorList>
    </citation>
    <scope>NUCLEOTIDE SEQUENCE [LARGE SCALE GENOMIC DNA]</scope>
</reference>
<keyword evidence="6" id="KW-0670">Pyruvate</keyword>
<dbReference type="Pfam" id="PF02901">
    <property type="entry name" value="PFL-like"/>
    <property type="match status" value="1"/>
</dbReference>
<feature type="domain" description="Glycine radical" evidence="4">
    <location>
        <begin position="690"/>
        <end position="811"/>
    </location>
</feature>
<name>A0A081BV09_VECG1</name>
<dbReference type="PANTHER" id="PTHR43641:SF3">
    <property type="entry name" value="DEHYDRATASE PFLD-RELATED"/>
    <property type="match status" value="1"/>
</dbReference>
<organism evidence="6">
    <name type="scientific">Vecturithrix granuli</name>
    <dbReference type="NCBI Taxonomy" id="1499967"/>
    <lineage>
        <taxon>Bacteria</taxon>
        <taxon>Candidatus Moduliflexota</taxon>
        <taxon>Candidatus Vecturitrichia</taxon>
        <taxon>Candidatus Vecturitrichales</taxon>
        <taxon>Candidatus Vecturitrichaceae</taxon>
        <taxon>Candidatus Vecturithrix</taxon>
    </lineage>
</organism>
<feature type="modified residue" description="Glycine radical" evidence="3">
    <location>
        <position position="786"/>
    </location>
</feature>
<feature type="domain" description="PFL" evidence="5">
    <location>
        <begin position="31"/>
        <end position="682"/>
    </location>
</feature>
<dbReference type="InterPro" id="IPR051215">
    <property type="entry name" value="GRE"/>
</dbReference>
<dbReference type="STRING" id="1499967.U27_03126"/>
<evidence type="ECO:0000256" key="1">
    <source>
        <dbReference type="ARBA" id="ARBA00022818"/>
    </source>
</evidence>
<dbReference type="InterPro" id="IPR019777">
    <property type="entry name" value="Form_AcTrfase_GR_CS"/>
</dbReference>
<dbReference type="PROSITE" id="PS51149">
    <property type="entry name" value="GLY_RADICAL_2"/>
    <property type="match status" value="1"/>
</dbReference>
<dbReference type="HOGENOM" id="CLU_009096_0_1_0"/>
<evidence type="ECO:0000313" key="6">
    <source>
        <dbReference type="EMBL" id="GAK56164.1"/>
    </source>
</evidence>
<dbReference type="eggNOG" id="COG1882">
    <property type="taxonomic scope" value="Bacteria"/>
</dbReference>
<dbReference type="Proteomes" id="UP000030661">
    <property type="component" value="Unassembled WGS sequence"/>
</dbReference>
<dbReference type="Pfam" id="PF01228">
    <property type="entry name" value="Gly_radical"/>
    <property type="match status" value="1"/>
</dbReference>
<dbReference type="NCBIfam" id="TIGR01774">
    <property type="entry name" value="PFL2-3"/>
    <property type="match status" value="1"/>
</dbReference>
<protein>
    <submittedName>
        <fullName evidence="6">Pyruvate formate-lyase</fullName>
    </submittedName>
</protein>
<dbReference type="InterPro" id="IPR001150">
    <property type="entry name" value="Gly_radical"/>
</dbReference>
<dbReference type="EMBL" id="DF820464">
    <property type="protein sequence ID" value="GAK56164.1"/>
    <property type="molecule type" value="Genomic_DNA"/>
</dbReference>
<evidence type="ECO:0000259" key="5">
    <source>
        <dbReference type="PROSITE" id="PS51554"/>
    </source>
</evidence>
<dbReference type="InterPro" id="IPR010098">
    <property type="entry name" value="PFL2/GDeHydtase_fam"/>
</dbReference>
<evidence type="ECO:0000313" key="7">
    <source>
        <dbReference type="Proteomes" id="UP000030661"/>
    </source>
</evidence>
<dbReference type="PROSITE" id="PS51554">
    <property type="entry name" value="PFL"/>
    <property type="match status" value="1"/>
</dbReference>
<sequence length="811" mass="91404">MMNSNTLLTQLRQEPQIAFPKEIRNTTRPCERIARIRDRLIRNEREIDLERARYTTESYQQTEGEPMSIRRAKMLLHLVRKMSITIDQDELIVGNRSLKPRMGVIAPEGAVDWIDKELEILPTRPQDKFQITPEQITELREKIFPYWRGKTLEDTVAARVPVDVMTAVKGKAFSLNQTDHAQGHILPDVEGWLCLGIRGLREKINKAADSQKQNTDTQNFYDAAFIALQAAQEFMRRYAKVARRLCKEHENEQRQRELARIAEVCEWLSEHPARDFRDALQAVWFLFVLLQIESNASSFSPGRFDQYMLPYLEQDLESGKLTLDEAQNLLEHLWLKFNEIVLLRSSSSARYFAGFPIGFNIGLGGQRQNGSDATNFLSYMCLRAQADLGLTQPNLSIRIHQNSPQEFLLAASQVISKGSGMPQVFNDEVIIPGQIKRGIAPEDAINYSVVGCVELSTPGKALGWSDASMFNLTRILELTLFGGKDPHSGQQIGIVTPTLDRMTSFEELEAAYDQQLAHFVPLMVKGCNIVDSIHAEMLPSPFLSLVISNCIERGLDVTAGGARYNFSGVQGVQIANVADSLAAVKQAVFDEQWLSAGELLEVLRKNFDGQEILRQRLIHRVPKYGNDDDRVDQFEQKWADRYSELVAQHPTRRGGVYQPGFYTVSAHVPMGANVGATPDGRLAGEPLADGGVSPMAGRDRKGPTAVLRSVSKMNLRLASNGTLLNMKFLPSFFEGKHALEKFVTLLRGFCTLEIPHVQFNVVSAATLREAQAHPEQYRHLVVRVAGYSAYFIELDQELQNEIIRRTEFESV</sequence>
<dbReference type="AlphaFoldDB" id="A0A081BV09"/>
<dbReference type="GO" id="GO:0016829">
    <property type="term" value="F:lyase activity"/>
    <property type="evidence" value="ECO:0007669"/>
    <property type="project" value="UniProtKB-KW"/>
</dbReference>
<proteinExistence type="predicted"/>
<keyword evidence="2 6" id="KW-0456">Lyase</keyword>
<dbReference type="PANTHER" id="PTHR43641">
    <property type="entry name" value="FORMATE ACETYLTRANSFERASE 3-RELATED"/>
    <property type="match status" value="1"/>
</dbReference>
<evidence type="ECO:0000256" key="3">
    <source>
        <dbReference type="PROSITE-ProRule" id="PRU00493"/>
    </source>
</evidence>
<keyword evidence="7" id="KW-1185">Reference proteome</keyword>
<dbReference type="PROSITE" id="PS00850">
    <property type="entry name" value="GLY_RADICAL_1"/>
    <property type="match status" value="1"/>
</dbReference>
<evidence type="ECO:0000256" key="2">
    <source>
        <dbReference type="ARBA" id="ARBA00023239"/>
    </source>
</evidence>
<evidence type="ECO:0000259" key="4">
    <source>
        <dbReference type="PROSITE" id="PS51149"/>
    </source>
</evidence>
<accession>A0A081BV09</accession>
<gene>
    <name evidence="6" type="ORF">U27_03126</name>
</gene>
<keyword evidence="1 3" id="KW-0556">Organic radical</keyword>
<dbReference type="CDD" id="cd01677">
    <property type="entry name" value="PFL2_DhaB_BssA"/>
    <property type="match status" value="1"/>
</dbReference>
<dbReference type="InterPro" id="IPR004184">
    <property type="entry name" value="PFL_dom"/>
</dbReference>
<dbReference type="Gene3D" id="3.20.70.20">
    <property type="match status" value="1"/>
</dbReference>
<dbReference type="SUPFAM" id="SSF51998">
    <property type="entry name" value="PFL-like glycyl radical enzymes"/>
    <property type="match status" value="1"/>
</dbReference>
<dbReference type="GO" id="GO:0005829">
    <property type="term" value="C:cytosol"/>
    <property type="evidence" value="ECO:0007669"/>
    <property type="project" value="TreeGrafter"/>
</dbReference>